<dbReference type="AlphaFoldDB" id="A0A4R0H1U0"/>
<dbReference type="PROSITE" id="PS50928">
    <property type="entry name" value="ABC_TM1"/>
    <property type="match status" value="1"/>
</dbReference>
<evidence type="ECO:0000313" key="10">
    <source>
        <dbReference type="Proteomes" id="UP000292346"/>
    </source>
</evidence>
<keyword evidence="5 7" id="KW-1133">Transmembrane helix</keyword>
<feature type="transmembrane region" description="Helical" evidence="7">
    <location>
        <begin position="100"/>
        <end position="121"/>
    </location>
</feature>
<organism evidence="9 10">
    <name type="scientific">Kribbella soli</name>
    <dbReference type="NCBI Taxonomy" id="1124743"/>
    <lineage>
        <taxon>Bacteria</taxon>
        <taxon>Bacillati</taxon>
        <taxon>Actinomycetota</taxon>
        <taxon>Actinomycetes</taxon>
        <taxon>Propionibacteriales</taxon>
        <taxon>Kribbellaceae</taxon>
        <taxon>Kribbella</taxon>
    </lineage>
</organism>
<dbReference type="SUPFAM" id="SSF161098">
    <property type="entry name" value="MetI-like"/>
    <property type="match status" value="1"/>
</dbReference>
<dbReference type="RefSeq" id="WP_131346264.1">
    <property type="nucleotide sequence ID" value="NZ_SJJZ01000005.1"/>
</dbReference>
<dbReference type="Pfam" id="PF19300">
    <property type="entry name" value="BPD_transp_1_N"/>
    <property type="match status" value="1"/>
</dbReference>
<evidence type="ECO:0000256" key="4">
    <source>
        <dbReference type="ARBA" id="ARBA00022692"/>
    </source>
</evidence>
<evidence type="ECO:0000256" key="5">
    <source>
        <dbReference type="ARBA" id="ARBA00022989"/>
    </source>
</evidence>
<protein>
    <submittedName>
        <fullName evidence="9">ABC transporter permease</fullName>
    </submittedName>
</protein>
<feature type="domain" description="ABC transmembrane type-1" evidence="8">
    <location>
        <begin position="94"/>
        <end position="325"/>
    </location>
</feature>
<feature type="transmembrane region" description="Helical" evidence="7">
    <location>
        <begin position="133"/>
        <end position="155"/>
    </location>
</feature>
<reference evidence="9 10" key="1">
    <citation type="submission" date="2019-02" db="EMBL/GenBank/DDBJ databases">
        <title>Kribbella capetownensis sp. nov. and Kribbella speibonae sp. nov., isolated from soil.</title>
        <authorList>
            <person name="Curtis S.M."/>
            <person name="Norton I."/>
            <person name="Everest G.J."/>
            <person name="Meyers P.R."/>
        </authorList>
    </citation>
    <scope>NUCLEOTIDE SEQUENCE [LARGE SCALE GENOMIC DNA]</scope>
    <source>
        <strain evidence="9 10">KCTC 29219</strain>
    </source>
</reference>
<proteinExistence type="inferred from homology"/>
<keyword evidence="2 7" id="KW-0813">Transport</keyword>
<comment type="subcellular location">
    <subcellularLocation>
        <location evidence="1 7">Cell membrane</location>
        <topology evidence="1 7">Multi-pass membrane protein</topology>
    </subcellularLocation>
</comment>
<comment type="similarity">
    <text evidence="7">Belongs to the binding-protein-dependent transport system permease family.</text>
</comment>
<evidence type="ECO:0000259" key="8">
    <source>
        <dbReference type="PROSITE" id="PS50928"/>
    </source>
</evidence>
<feature type="transmembrane region" description="Helical" evidence="7">
    <location>
        <begin position="198"/>
        <end position="218"/>
    </location>
</feature>
<dbReference type="PANTHER" id="PTHR43163:SF6">
    <property type="entry name" value="DIPEPTIDE TRANSPORT SYSTEM PERMEASE PROTEIN DPPB-RELATED"/>
    <property type="match status" value="1"/>
</dbReference>
<dbReference type="GO" id="GO:0071916">
    <property type="term" value="F:dipeptide transmembrane transporter activity"/>
    <property type="evidence" value="ECO:0007669"/>
    <property type="project" value="TreeGrafter"/>
</dbReference>
<dbReference type="InterPro" id="IPR035906">
    <property type="entry name" value="MetI-like_sf"/>
</dbReference>
<dbReference type="Proteomes" id="UP000292346">
    <property type="component" value="Unassembled WGS sequence"/>
</dbReference>
<dbReference type="Pfam" id="PF00528">
    <property type="entry name" value="BPD_transp_1"/>
    <property type="match status" value="1"/>
</dbReference>
<dbReference type="GO" id="GO:0005886">
    <property type="term" value="C:plasma membrane"/>
    <property type="evidence" value="ECO:0007669"/>
    <property type="project" value="UniProtKB-SubCell"/>
</dbReference>
<evidence type="ECO:0000256" key="2">
    <source>
        <dbReference type="ARBA" id="ARBA00022448"/>
    </source>
</evidence>
<gene>
    <name evidence="9" type="ORF">E0H45_36305</name>
</gene>
<dbReference type="PANTHER" id="PTHR43163">
    <property type="entry name" value="DIPEPTIDE TRANSPORT SYSTEM PERMEASE PROTEIN DPPB-RELATED"/>
    <property type="match status" value="1"/>
</dbReference>
<name>A0A4R0H1U0_9ACTN</name>
<keyword evidence="4 7" id="KW-0812">Transmembrane</keyword>
<keyword evidence="6 7" id="KW-0472">Membrane</keyword>
<dbReference type="CDD" id="cd06261">
    <property type="entry name" value="TM_PBP2"/>
    <property type="match status" value="1"/>
</dbReference>
<dbReference type="InterPro" id="IPR000515">
    <property type="entry name" value="MetI-like"/>
</dbReference>
<evidence type="ECO:0000256" key="3">
    <source>
        <dbReference type="ARBA" id="ARBA00022475"/>
    </source>
</evidence>
<evidence type="ECO:0000256" key="1">
    <source>
        <dbReference type="ARBA" id="ARBA00004651"/>
    </source>
</evidence>
<dbReference type="EMBL" id="SJJZ01000005">
    <property type="protein sequence ID" value="TCC02510.1"/>
    <property type="molecule type" value="Genomic_DNA"/>
</dbReference>
<evidence type="ECO:0000256" key="7">
    <source>
        <dbReference type="RuleBase" id="RU363032"/>
    </source>
</evidence>
<keyword evidence="10" id="KW-1185">Reference proteome</keyword>
<dbReference type="Gene3D" id="1.10.3720.10">
    <property type="entry name" value="MetI-like"/>
    <property type="match status" value="1"/>
</dbReference>
<dbReference type="InterPro" id="IPR045621">
    <property type="entry name" value="BPD_transp_1_N"/>
</dbReference>
<feature type="transmembrane region" description="Helical" evidence="7">
    <location>
        <begin position="12"/>
        <end position="29"/>
    </location>
</feature>
<evidence type="ECO:0000256" key="6">
    <source>
        <dbReference type="ARBA" id="ARBA00023136"/>
    </source>
</evidence>
<dbReference type="OrthoDB" id="147688at2"/>
<evidence type="ECO:0000313" key="9">
    <source>
        <dbReference type="EMBL" id="TCC02510.1"/>
    </source>
</evidence>
<keyword evidence="3" id="KW-1003">Cell membrane</keyword>
<comment type="caution">
    <text evidence="9">The sequence shown here is derived from an EMBL/GenBank/DDBJ whole genome shotgun (WGS) entry which is preliminary data.</text>
</comment>
<accession>A0A4R0H1U0</accession>
<sequence>MNLVLRRVAAMLPALIGVVVCIFVLTRVLPGDPARTLAGDQADPSVVAKIRTDMGLDQPLHLQLVRYFADLLHGNLGFAWHTGHSVASDFASRLPATVELALVALLIALVAGVPLGVISATRRDRPVDHAGRVFSLLGASMPLFWLGLMVIVVFYNKLGWAPAPLGRVAEGINPPTGITGLYLVDSLLTGDFVAFRSALSHIIWPALCLATGSTAIIARMTRSAMLEVIGQDYVRTAVSKGLKPSVVTLKHALWNAAPVIVTISGLQFGQLMGGAVITETVFTWPGIGSYVVQSVLATDYAPVQAFTLVAAVVYLAANLVVDLVNARLDPRIADA</sequence>